<gene>
    <name evidence="7" type="ORF">HHL10_19565</name>
</gene>
<feature type="transmembrane region" description="Helical" evidence="5">
    <location>
        <begin position="171"/>
        <end position="193"/>
    </location>
</feature>
<dbReference type="Gene3D" id="3.40.50.10610">
    <property type="entry name" value="ABC-type transport auxiliary lipoprotein component"/>
    <property type="match status" value="1"/>
</dbReference>
<dbReference type="AlphaFoldDB" id="A0A848FED1"/>
<evidence type="ECO:0000256" key="5">
    <source>
        <dbReference type="SAM" id="Phobius"/>
    </source>
</evidence>
<dbReference type="InterPro" id="IPR011990">
    <property type="entry name" value="TPR-like_helical_dom_sf"/>
</dbReference>
<dbReference type="PROSITE" id="PS51755">
    <property type="entry name" value="OMPR_PHOB"/>
    <property type="match status" value="1"/>
</dbReference>
<feature type="domain" description="OmpR/PhoB-type" evidence="6">
    <location>
        <begin position="5"/>
        <end position="100"/>
    </location>
</feature>
<feature type="repeat" description="TPR" evidence="2">
    <location>
        <begin position="361"/>
        <end position="394"/>
    </location>
</feature>
<keyword evidence="8" id="KW-1185">Reference proteome</keyword>
<keyword evidence="2" id="KW-0802">TPR repeat</keyword>
<dbReference type="Gene3D" id="1.10.10.10">
    <property type="entry name" value="Winged helix-like DNA-binding domain superfamily/Winged helix DNA-binding domain"/>
    <property type="match status" value="1"/>
</dbReference>
<dbReference type="InterPro" id="IPR036388">
    <property type="entry name" value="WH-like_DNA-bd_sf"/>
</dbReference>
<evidence type="ECO:0000313" key="7">
    <source>
        <dbReference type="EMBL" id="NML17175.1"/>
    </source>
</evidence>
<evidence type="ECO:0000256" key="2">
    <source>
        <dbReference type="PROSITE-ProRule" id="PRU00339"/>
    </source>
</evidence>
<comment type="caution">
    <text evidence="7">The sequence shown here is derived from an EMBL/GenBank/DDBJ whole genome shotgun (WGS) entry which is preliminary data.</text>
</comment>
<evidence type="ECO:0000256" key="1">
    <source>
        <dbReference type="ARBA" id="ARBA00023125"/>
    </source>
</evidence>
<dbReference type="PROSITE" id="PS50005">
    <property type="entry name" value="TPR"/>
    <property type="match status" value="1"/>
</dbReference>
<dbReference type="Pfam" id="PF13181">
    <property type="entry name" value="TPR_8"/>
    <property type="match status" value="1"/>
</dbReference>
<dbReference type="CDD" id="cd00383">
    <property type="entry name" value="trans_reg_C"/>
    <property type="match status" value="1"/>
</dbReference>
<evidence type="ECO:0000259" key="6">
    <source>
        <dbReference type="PROSITE" id="PS51755"/>
    </source>
</evidence>
<name>A0A848FED1_9BURK</name>
<feature type="DNA-binding region" description="OmpR/PhoB-type" evidence="3">
    <location>
        <begin position="5"/>
        <end position="100"/>
    </location>
</feature>
<dbReference type="Gene3D" id="1.25.40.10">
    <property type="entry name" value="Tetratricopeptide repeat domain"/>
    <property type="match status" value="1"/>
</dbReference>
<dbReference type="GO" id="GO:0006355">
    <property type="term" value="P:regulation of DNA-templated transcription"/>
    <property type="evidence" value="ECO:0007669"/>
    <property type="project" value="InterPro"/>
</dbReference>
<evidence type="ECO:0000256" key="3">
    <source>
        <dbReference type="PROSITE-ProRule" id="PRU01091"/>
    </source>
</evidence>
<dbReference type="EMBL" id="JABBFW010000015">
    <property type="protein sequence ID" value="NML17175.1"/>
    <property type="molecule type" value="Genomic_DNA"/>
</dbReference>
<dbReference type="SUPFAM" id="SSF52964">
    <property type="entry name" value="TolB, N-terminal domain"/>
    <property type="match status" value="1"/>
</dbReference>
<keyword evidence="5" id="KW-1133">Transmembrane helix</keyword>
<dbReference type="SUPFAM" id="SSF48452">
    <property type="entry name" value="TPR-like"/>
    <property type="match status" value="1"/>
</dbReference>
<organism evidence="7 8">
    <name type="scientific">Azohydromonas caseinilytica</name>
    <dbReference type="NCBI Taxonomy" id="2728836"/>
    <lineage>
        <taxon>Bacteria</taxon>
        <taxon>Pseudomonadati</taxon>
        <taxon>Pseudomonadota</taxon>
        <taxon>Betaproteobacteria</taxon>
        <taxon>Burkholderiales</taxon>
        <taxon>Sphaerotilaceae</taxon>
        <taxon>Azohydromonas</taxon>
    </lineage>
</organism>
<feature type="compositionally biased region" description="Low complexity" evidence="4">
    <location>
        <begin position="124"/>
        <end position="146"/>
    </location>
</feature>
<dbReference type="InterPro" id="IPR016032">
    <property type="entry name" value="Sig_transdc_resp-reg_C-effctor"/>
</dbReference>
<dbReference type="GO" id="GO:0000160">
    <property type="term" value="P:phosphorelay signal transduction system"/>
    <property type="evidence" value="ECO:0007669"/>
    <property type="project" value="InterPro"/>
</dbReference>
<dbReference type="InterPro" id="IPR001867">
    <property type="entry name" value="OmpR/PhoB-type_DNA-bd"/>
</dbReference>
<accession>A0A848FED1</accession>
<protein>
    <recommendedName>
        <fullName evidence="6">OmpR/PhoB-type domain-containing protein</fullName>
    </recommendedName>
</protein>
<feature type="region of interest" description="Disordered" evidence="4">
    <location>
        <begin position="108"/>
        <end position="146"/>
    </location>
</feature>
<dbReference type="RefSeq" id="WP_169162077.1">
    <property type="nucleotide sequence ID" value="NZ_JABBFW010000015.1"/>
</dbReference>
<evidence type="ECO:0000313" key="8">
    <source>
        <dbReference type="Proteomes" id="UP000574067"/>
    </source>
</evidence>
<evidence type="ECO:0000256" key="4">
    <source>
        <dbReference type="SAM" id="MobiDB-lite"/>
    </source>
</evidence>
<keyword evidence="5" id="KW-0472">Membrane</keyword>
<sequence>MDLPTPLLRLAGGSFDPLRGELRLGGHCARLRPRSAAVLAMLLEERGRVVGREELMRRVWPDVVVTDDSLAQCIKEIRRALGPAADRIRTLPRLGYAYAETVPAEAAGTAAEPAPAEPVPVAAPDPAEVPSVAATAGPTDAPAAAPAPVPEAAAEGAAARLGWARAAPLRWLLGGVALTLALAALVLLAPGLWAPAREAPPLSIAVLPLAGAGGDRVGADLSDAIADNLTTDLTRIPGAFVVARGAADAYRGRAVDARRVGRELGVRYLVEGSLHQAGGPTRLNLRLVDTRAGEVLWSARYEGVEADLATLPRAVSAQVARELQLVLLESEAVRAGHHPASRPEEALELARAHLRANPAHAPAWLWAAQAHLRLGDYAAAAAEAEQAIRLAPPDVADAALLYSVLSRARLLGGDARGALAAAERAAAAPGANRYVPLLIAAAAMQGGDPARARRVMEEFVQRNPGISAELLRARRQELGGNLAGEERYIAALVAAGLPPK</sequence>
<dbReference type="Pfam" id="PF00486">
    <property type="entry name" value="Trans_reg_C"/>
    <property type="match status" value="1"/>
</dbReference>
<dbReference type="SUPFAM" id="SSF46894">
    <property type="entry name" value="C-terminal effector domain of the bipartite response regulators"/>
    <property type="match status" value="1"/>
</dbReference>
<reference evidence="7 8" key="1">
    <citation type="submission" date="2020-04" db="EMBL/GenBank/DDBJ databases">
        <title>Azohydromonas sp. isolated from soil.</title>
        <authorList>
            <person name="Dahal R.H."/>
        </authorList>
    </citation>
    <scope>NUCLEOTIDE SEQUENCE [LARGE SCALE GENOMIC DNA]</scope>
    <source>
        <strain evidence="7 8">G-1-1-14</strain>
    </source>
</reference>
<dbReference type="GO" id="GO:0003677">
    <property type="term" value="F:DNA binding"/>
    <property type="evidence" value="ECO:0007669"/>
    <property type="project" value="UniProtKB-UniRule"/>
</dbReference>
<proteinExistence type="predicted"/>
<keyword evidence="1 3" id="KW-0238">DNA-binding</keyword>
<dbReference type="SMART" id="SM00862">
    <property type="entry name" value="Trans_reg_C"/>
    <property type="match status" value="1"/>
</dbReference>
<keyword evidence="5" id="KW-0812">Transmembrane</keyword>
<dbReference type="InterPro" id="IPR019734">
    <property type="entry name" value="TPR_rpt"/>
</dbReference>
<dbReference type="Proteomes" id="UP000574067">
    <property type="component" value="Unassembled WGS sequence"/>
</dbReference>